<dbReference type="EMBL" id="CAJOBC010060732">
    <property type="protein sequence ID" value="CAF4208937.1"/>
    <property type="molecule type" value="Genomic_DNA"/>
</dbReference>
<evidence type="ECO:0000313" key="3">
    <source>
        <dbReference type="EMBL" id="CAF4208937.1"/>
    </source>
</evidence>
<feature type="domain" description="PAZ" evidence="1">
    <location>
        <begin position="22"/>
        <end position="108"/>
    </location>
</feature>
<name>A0A815GXA1_9BILA</name>
<dbReference type="Pfam" id="PF02170">
    <property type="entry name" value="PAZ"/>
    <property type="match status" value="1"/>
</dbReference>
<protein>
    <recommendedName>
        <fullName evidence="1">PAZ domain-containing protein</fullName>
    </recommendedName>
</protein>
<dbReference type="SUPFAM" id="SSF101690">
    <property type="entry name" value="PAZ domain"/>
    <property type="match status" value="1"/>
</dbReference>
<evidence type="ECO:0000259" key="1">
    <source>
        <dbReference type="Pfam" id="PF02170"/>
    </source>
</evidence>
<dbReference type="InterPro" id="IPR036085">
    <property type="entry name" value="PAZ_dom_sf"/>
</dbReference>
<evidence type="ECO:0000313" key="4">
    <source>
        <dbReference type="Proteomes" id="UP000663829"/>
    </source>
</evidence>
<dbReference type="AlphaFoldDB" id="A0A815GXA1"/>
<dbReference type="GO" id="GO:0003723">
    <property type="term" value="F:RNA binding"/>
    <property type="evidence" value="ECO:0007669"/>
    <property type="project" value="InterPro"/>
</dbReference>
<organism evidence="2 4">
    <name type="scientific">Didymodactylos carnosus</name>
    <dbReference type="NCBI Taxonomy" id="1234261"/>
    <lineage>
        <taxon>Eukaryota</taxon>
        <taxon>Metazoa</taxon>
        <taxon>Spiralia</taxon>
        <taxon>Gnathifera</taxon>
        <taxon>Rotifera</taxon>
        <taxon>Eurotatoria</taxon>
        <taxon>Bdelloidea</taxon>
        <taxon>Philodinida</taxon>
        <taxon>Philodinidae</taxon>
        <taxon>Didymodactylos</taxon>
    </lineage>
</organism>
<dbReference type="Gene3D" id="2.170.260.10">
    <property type="entry name" value="paz domain"/>
    <property type="match status" value="1"/>
</dbReference>
<dbReference type="CDD" id="cd02846">
    <property type="entry name" value="PAZ_argonaute_like"/>
    <property type="match status" value="1"/>
</dbReference>
<dbReference type="Proteomes" id="UP000663829">
    <property type="component" value="Unassembled WGS sequence"/>
</dbReference>
<dbReference type="OrthoDB" id="10252740at2759"/>
<proteinExistence type="predicted"/>
<sequence>MNLVDSLCDYLQTDITRGISEHEQQLLLKKVLKPIWLEINHTGQIRKYLIRGFGLLSNRHTFPKQVENGQGNEDGNRTTVTEYFREKYGRKLRYPDLLAVELYTPGNKSQSHHLQMERNKKWACVLVSSCEPSNHEIDVASHFAARFREFGHPRKLPRPLYVEMDDGSLAIKKQMKSS</sequence>
<evidence type="ECO:0000313" key="2">
    <source>
        <dbReference type="EMBL" id="CAF1344563.1"/>
    </source>
</evidence>
<accession>A0A815GXA1</accession>
<reference evidence="2" key="1">
    <citation type="submission" date="2021-02" db="EMBL/GenBank/DDBJ databases">
        <authorList>
            <person name="Nowell W R."/>
        </authorList>
    </citation>
    <scope>NUCLEOTIDE SEQUENCE</scope>
</reference>
<comment type="caution">
    <text evidence="2">The sequence shown here is derived from an EMBL/GenBank/DDBJ whole genome shotgun (WGS) entry which is preliminary data.</text>
</comment>
<gene>
    <name evidence="2" type="ORF">GPM918_LOCUS30604</name>
    <name evidence="3" type="ORF">SRO942_LOCUS31221</name>
</gene>
<dbReference type="Proteomes" id="UP000681722">
    <property type="component" value="Unassembled WGS sequence"/>
</dbReference>
<dbReference type="EMBL" id="CAJNOQ010014579">
    <property type="protein sequence ID" value="CAF1344563.1"/>
    <property type="molecule type" value="Genomic_DNA"/>
</dbReference>
<dbReference type="InterPro" id="IPR003100">
    <property type="entry name" value="PAZ_dom"/>
</dbReference>
<keyword evidence="4" id="KW-1185">Reference proteome</keyword>